<organism evidence="2 3">
    <name type="scientific">Paramecium primaurelia</name>
    <dbReference type="NCBI Taxonomy" id="5886"/>
    <lineage>
        <taxon>Eukaryota</taxon>
        <taxon>Sar</taxon>
        <taxon>Alveolata</taxon>
        <taxon>Ciliophora</taxon>
        <taxon>Intramacronucleata</taxon>
        <taxon>Oligohymenophorea</taxon>
        <taxon>Peniculida</taxon>
        <taxon>Parameciidae</taxon>
        <taxon>Paramecium</taxon>
    </lineage>
</organism>
<keyword evidence="3" id="KW-1185">Reference proteome</keyword>
<evidence type="ECO:0008006" key="4">
    <source>
        <dbReference type="Google" id="ProtNLM"/>
    </source>
</evidence>
<proteinExistence type="predicted"/>
<gene>
    <name evidence="2" type="ORF">PPRIM_AZ9-3.1.T1580023</name>
</gene>
<evidence type="ECO:0000256" key="1">
    <source>
        <dbReference type="ARBA" id="ARBA00022737"/>
    </source>
</evidence>
<dbReference type="PANTHER" id="PTHR23084">
    <property type="entry name" value="PHOSPHATIDYLINOSITOL-4-PHOSPHATE 5-KINASE RELATED"/>
    <property type="match status" value="1"/>
</dbReference>
<comment type="caution">
    <text evidence="2">The sequence shown here is derived from an EMBL/GenBank/DDBJ whole genome shotgun (WGS) entry which is preliminary data.</text>
</comment>
<reference evidence="2" key="1">
    <citation type="submission" date="2021-01" db="EMBL/GenBank/DDBJ databases">
        <authorList>
            <consortium name="Genoscope - CEA"/>
            <person name="William W."/>
        </authorList>
    </citation>
    <scope>NUCLEOTIDE SEQUENCE</scope>
</reference>
<accession>A0A8S1QFW0</accession>
<keyword evidence="1" id="KW-0677">Repeat</keyword>
<dbReference type="SMART" id="SM00698">
    <property type="entry name" value="MORN"/>
    <property type="match status" value="6"/>
</dbReference>
<protein>
    <recommendedName>
        <fullName evidence="4">MORN repeat protein</fullName>
    </recommendedName>
</protein>
<name>A0A8S1QFW0_PARPR</name>
<evidence type="ECO:0000313" key="2">
    <source>
        <dbReference type="EMBL" id="CAD8114094.1"/>
    </source>
</evidence>
<dbReference type="InterPro" id="IPR003409">
    <property type="entry name" value="MORN"/>
</dbReference>
<evidence type="ECO:0000313" key="3">
    <source>
        <dbReference type="Proteomes" id="UP000688137"/>
    </source>
</evidence>
<dbReference type="Pfam" id="PF02493">
    <property type="entry name" value="MORN"/>
    <property type="match status" value="5"/>
</dbReference>
<dbReference type="Proteomes" id="UP000688137">
    <property type="component" value="Unassembled WGS sequence"/>
</dbReference>
<sequence length="334" mass="39510">MGTCCGVQGTKMVSLFEFSTLTYYSQNAINIQRAYRKWKNKMKEQQNPLIISIDSQHSHELHAQISNAIDQPIKEIDHSPLNATKVERNFCEYSTIVNNLIYKIGNFNYKEYLKQLNYTEDELTLPHHEPYQLQDGTIYVRQWKLGLRHCKGRAIFLDNSIYEGFWKDDKMWGYGRLILATGDYYYESEFLRNMANWRGKQITTLGYVYEREQVNDKQQGEGIERYPDGINFKGKFVVGKKTGFEEFHFQDGSSYVGKIKEHKFNGKGVFNFGDGRKYDGQWKNNQMDDYGTFTWPDRRLYDGYYVNYKKHGFGDFTYEDGSMYKGNWFEGREH</sequence>
<dbReference type="PANTHER" id="PTHR23084:SF179">
    <property type="entry name" value="OS10G0565000 PROTEIN"/>
    <property type="match status" value="1"/>
</dbReference>
<dbReference type="AlphaFoldDB" id="A0A8S1QFW0"/>
<dbReference type="EMBL" id="CAJJDM010000163">
    <property type="protein sequence ID" value="CAD8114094.1"/>
    <property type="molecule type" value="Genomic_DNA"/>
</dbReference>